<name>A0AAV5MYA9_9ROSI</name>
<proteinExistence type="predicted"/>
<keyword evidence="2" id="KW-1185">Reference proteome</keyword>
<protein>
    <recommendedName>
        <fullName evidence="3">Secreted protein</fullName>
    </recommendedName>
</protein>
<evidence type="ECO:0008006" key="3">
    <source>
        <dbReference type="Google" id="ProtNLM"/>
    </source>
</evidence>
<reference evidence="1 2" key="1">
    <citation type="journal article" date="2021" name="Commun. Biol.">
        <title>The genome of Shorea leprosula (Dipterocarpaceae) highlights the ecological relevance of drought in aseasonal tropical rainforests.</title>
        <authorList>
            <person name="Ng K.K.S."/>
            <person name="Kobayashi M.J."/>
            <person name="Fawcett J.A."/>
            <person name="Hatakeyama M."/>
            <person name="Paape T."/>
            <person name="Ng C.H."/>
            <person name="Ang C.C."/>
            <person name="Tnah L.H."/>
            <person name="Lee C.T."/>
            <person name="Nishiyama T."/>
            <person name="Sese J."/>
            <person name="O'Brien M.J."/>
            <person name="Copetti D."/>
            <person name="Mohd Noor M.I."/>
            <person name="Ong R.C."/>
            <person name="Putra M."/>
            <person name="Sireger I.Z."/>
            <person name="Indrioko S."/>
            <person name="Kosugi Y."/>
            <person name="Izuno A."/>
            <person name="Isagi Y."/>
            <person name="Lee S.L."/>
            <person name="Shimizu K.K."/>
        </authorList>
    </citation>
    <scope>NUCLEOTIDE SEQUENCE [LARGE SCALE GENOMIC DNA]</scope>
    <source>
        <strain evidence="1">214</strain>
    </source>
</reference>
<dbReference type="EMBL" id="BPVZ01001989">
    <property type="protein sequence ID" value="GKV53828.1"/>
    <property type="molecule type" value="Genomic_DNA"/>
</dbReference>
<evidence type="ECO:0000313" key="1">
    <source>
        <dbReference type="EMBL" id="GKV53828.1"/>
    </source>
</evidence>
<evidence type="ECO:0000313" key="2">
    <source>
        <dbReference type="Proteomes" id="UP001054252"/>
    </source>
</evidence>
<comment type="caution">
    <text evidence="1">The sequence shown here is derived from an EMBL/GenBank/DDBJ whole genome shotgun (WGS) entry which is preliminary data.</text>
</comment>
<organism evidence="1 2">
    <name type="scientific">Rubroshorea leprosula</name>
    <dbReference type="NCBI Taxonomy" id="152421"/>
    <lineage>
        <taxon>Eukaryota</taxon>
        <taxon>Viridiplantae</taxon>
        <taxon>Streptophyta</taxon>
        <taxon>Embryophyta</taxon>
        <taxon>Tracheophyta</taxon>
        <taxon>Spermatophyta</taxon>
        <taxon>Magnoliopsida</taxon>
        <taxon>eudicotyledons</taxon>
        <taxon>Gunneridae</taxon>
        <taxon>Pentapetalae</taxon>
        <taxon>rosids</taxon>
        <taxon>malvids</taxon>
        <taxon>Malvales</taxon>
        <taxon>Dipterocarpaceae</taxon>
        <taxon>Rubroshorea</taxon>
    </lineage>
</organism>
<dbReference type="AlphaFoldDB" id="A0AAV5MYA9"/>
<dbReference type="Proteomes" id="UP001054252">
    <property type="component" value="Unassembled WGS sequence"/>
</dbReference>
<gene>
    <name evidence="1" type="ORF">SLEP1_g60341</name>
</gene>
<accession>A0AAV5MYA9</accession>
<sequence length="84" mass="9371">MTLCFIVRRSGISVIFGVHSNVQFGICTHHKIFPTWGHSAQGLTVPPHVPYLDKPPEASQKPHFVFLCLPLPSTSFLPLFSNQD</sequence>